<name>F6FQS5_ISOV2</name>
<evidence type="ECO:0000313" key="3">
    <source>
        <dbReference type="Proteomes" id="UP000009236"/>
    </source>
</evidence>
<proteinExistence type="predicted"/>
<keyword evidence="3" id="KW-1185">Reference proteome</keyword>
<dbReference type="EMBL" id="CP002810">
    <property type="protein sequence ID" value="AEG42890.1"/>
    <property type="molecule type" value="Genomic_DNA"/>
</dbReference>
<dbReference type="KEGG" id="iva:Isova_0074"/>
<gene>
    <name evidence="2" type="ordered locus">Isova_0074</name>
</gene>
<dbReference type="STRING" id="743718.Isova_0074"/>
<evidence type="ECO:0000259" key="1">
    <source>
        <dbReference type="Pfam" id="PF09949"/>
    </source>
</evidence>
<sequence length="354" mass="38057">MPVTTTPHPTQRPHLAAVLEDGVYRALGSGLRRFGRWVPRVEPFTGYGTPDKVRVLGRVVLAPSQATRPSGAVDRRGFRQFLTVPAPGIRVPIVVGGVTVTVESDRGGYVDVEVELPADAPLPAGWQQATLDGVGAPLLVVDESTELGVVSDIDDTTMVTAVPRLLLAAWNTFIRHTSTRKAVPGMPELYRQIAAAHPDAPFVYVSTGAWNTARVLRGFLARNGYPAGPLLLTDWGPTQTGWFRSGQEHKDSSLDRIMETFPHVRWLLVGDDGQHDPDIYRRAVERWPDRVVAVAIRQLTATQQVLAHGSTTAPDGALASGQVAPDVPTVHGEDGGELAQRLAEVPGVLATASP</sequence>
<dbReference type="eggNOG" id="COG4850">
    <property type="taxonomic scope" value="Bacteria"/>
</dbReference>
<dbReference type="Pfam" id="PF09949">
    <property type="entry name" value="APP1_cat"/>
    <property type="match status" value="1"/>
</dbReference>
<reference evidence="2 3" key="1">
    <citation type="submission" date="2011-05" db="EMBL/GenBank/DDBJ databases">
        <title>Complete sequence of Isoptericola variabilis 225.</title>
        <authorList>
            <consortium name="US DOE Joint Genome Institute"/>
            <person name="Lucas S."/>
            <person name="Han J."/>
            <person name="Lapidus A."/>
            <person name="Cheng J.-F."/>
            <person name="Goodwin L."/>
            <person name="Pitluck S."/>
            <person name="Peters L."/>
            <person name="Mikhailova N."/>
            <person name="Zeytun A."/>
            <person name="Han C."/>
            <person name="Tapia R."/>
            <person name="Land M."/>
            <person name="Hauser L."/>
            <person name="Kyrpides N."/>
            <person name="Ivanova N."/>
            <person name="Pagani I."/>
            <person name="Siebers A."/>
            <person name="Allgaier M."/>
            <person name="Thelen M."/>
            <person name="Hugenholtz P."/>
            <person name="Gladden J."/>
            <person name="Woyke T."/>
        </authorList>
    </citation>
    <scope>NUCLEOTIDE SEQUENCE [LARGE SCALE GENOMIC DNA]</scope>
    <source>
        <strain evidence="3">225</strain>
    </source>
</reference>
<dbReference type="PANTHER" id="PTHR28208">
    <property type="entry name" value="PHOSPHATIDATE PHOSPHATASE APP1"/>
    <property type="match status" value="1"/>
</dbReference>
<dbReference type="RefSeq" id="WP_013837285.1">
    <property type="nucleotide sequence ID" value="NC_015588.1"/>
</dbReference>
<protein>
    <recommendedName>
        <fullName evidence="1">Phosphatidate phosphatase APP1 catalytic domain-containing protein</fullName>
    </recommendedName>
</protein>
<evidence type="ECO:0000313" key="2">
    <source>
        <dbReference type="EMBL" id="AEG42890.1"/>
    </source>
</evidence>
<dbReference type="InterPro" id="IPR052935">
    <property type="entry name" value="Mg2+_PAP"/>
</dbReference>
<dbReference type="AlphaFoldDB" id="F6FQS5"/>
<feature type="domain" description="Phosphatidate phosphatase APP1 catalytic" evidence="1">
    <location>
        <begin position="148"/>
        <end position="298"/>
    </location>
</feature>
<dbReference type="PANTHER" id="PTHR28208:SF3">
    <property type="entry name" value="PHOSPHATIDATE PHOSPHATASE APP1"/>
    <property type="match status" value="1"/>
</dbReference>
<dbReference type="GO" id="GO:0008195">
    <property type="term" value="F:phosphatidate phosphatase activity"/>
    <property type="evidence" value="ECO:0007669"/>
    <property type="project" value="InterPro"/>
</dbReference>
<accession>F6FQS5</accession>
<dbReference type="InterPro" id="IPR019236">
    <property type="entry name" value="APP1_cat"/>
</dbReference>
<dbReference type="HOGENOM" id="CLU_038931_0_0_11"/>
<organism evidence="3">
    <name type="scientific">Isoptericola variabilis (strain 225)</name>
    <dbReference type="NCBI Taxonomy" id="743718"/>
    <lineage>
        <taxon>Bacteria</taxon>
        <taxon>Bacillati</taxon>
        <taxon>Actinomycetota</taxon>
        <taxon>Actinomycetes</taxon>
        <taxon>Micrococcales</taxon>
        <taxon>Promicromonosporaceae</taxon>
        <taxon>Isoptericola</taxon>
    </lineage>
</organism>
<dbReference type="Proteomes" id="UP000009236">
    <property type="component" value="Chromosome"/>
</dbReference>